<protein>
    <submittedName>
        <fullName evidence="1">Uncharacterized protein</fullName>
    </submittedName>
</protein>
<accession>A0A0K2B5B3</accession>
<organism evidence="1 2">
    <name type="scientific">Streptomyces ambofaciens (strain ATCC 23877 / 3486 / DSM 40053 / JCM 4204 / NBRC 12836 / NRRL B-2516)</name>
    <dbReference type="NCBI Taxonomy" id="278992"/>
    <lineage>
        <taxon>Bacteria</taxon>
        <taxon>Bacillati</taxon>
        <taxon>Actinomycetota</taxon>
        <taxon>Actinomycetes</taxon>
        <taxon>Kitasatosporales</taxon>
        <taxon>Streptomycetaceae</taxon>
        <taxon>Streptomyces</taxon>
    </lineage>
</organism>
<evidence type="ECO:0000313" key="1">
    <source>
        <dbReference type="EMBL" id="AKZ60428.1"/>
    </source>
</evidence>
<dbReference type="Proteomes" id="UP000061018">
    <property type="component" value="Chromosome"/>
</dbReference>
<dbReference type="KEGG" id="samb:SAM23877_7387"/>
<evidence type="ECO:0000313" key="2">
    <source>
        <dbReference type="Proteomes" id="UP000061018"/>
    </source>
</evidence>
<name>A0A0K2B5B3_STRA7</name>
<reference evidence="2" key="1">
    <citation type="journal article" date="2015" name="J. Biotechnol.">
        <title>Complete genome sequence of Streptomyces ambofaciens ATCC 23877, the spiramycin producer.</title>
        <authorList>
            <person name="Thibessard A."/>
            <person name="Haas D."/>
            <person name="Gerbaud C."/>
            <person name="Aigle B."/>
            <person name="Lautru S."/>
            <person name="Pernodet J.L."/>
            <person name="Leblond P."/>
        </authorList>
    </citation>
    <scope>NUCLEOTIDE SEQUENCE [LARGE SCALE GENOMIC DNA]</scope>
    <source>
        <strain evidence="2">ATCC 23877 / 3486 / DSM 40053 / JCM 4204 / NBRC 12836 / NRRL B-2516</strain>
    </source>
</reference>
<gene>
    <name evidence="1" type="ORF">SAM23877_7387</name>
</gene>
<sequence length="63" mass="6539">MMTVRTQACGGLRLLVQAGLRPTIRDHGEHASSPCTAAGALRKEHSAHAVGKGCPVISGPCQF</sequence>
<proteinExistence type="predicted"/>
<dbReference type="AlphaFoldDB" id="A0A0K2B5B3"/>
<dbReference type="EMBL" id="CP012382">
    <property type="protein sequence ID" value="AKZ60428.1"/>
    <property type="molecule type" value="Genomic_DNA"/>
</dbReference>